<name>A0A915L8W9_ROMCU</name>
<dbReference type="WBParaSite" id="nRc.2.0.1.t47570-RA">
    <property type="protein sequence ID" value="nRc.2.0.1.t47570-RA"/>
    <property type="gene ID" value="nRc.2.0.1.g47570"/>
</dbReference>
<dbReference type="Proteomes" id="UP000887565">
    <property type="component" value="Unplaced"/>
</dbReference>
<evidence type="ECO:0000313" key="2">
    <source>
        <dbReference type="WBParaSite" id="nRc.2.0.1.t47570-RA"/>
    </source>
</evidence>
<sequence length="69" mass="7762">MDNVHAKWFLTNPEGKQTPGLLEVEWKSMSMYCLSTKTYIGIDEETTKQKVMVSAIRLLAIVSNGVKSN</sequence>
<accession>A0A915L8W9</accession>
<evidence type="ECO:0000313" key="1">
    <source>
        <dbReference type="Proteomes" id="UP000887565"/>
    </source>
</evidence>
<protein>
    <submittedName>
        <fullName evidence="2">Uncharacterized protein</fullName>
    </submittedName>
</protein>
<organism evidence="1 2">
    <name type="scientific">Romanomermis culicivorax</name>
    <name type="common">Nematode worm</name>
    <dbReference type="NCBI Taxonomy" id="13658"/>
    <lineage>
        <taxon>Eukaryota</taxon>
        <taxon>Metazoa</taxon>
        <taxon>Ecdysozoa</taxon>
        <taxon>Nematoda</taxon>
        <taxon>Enoplea</taxon>
        <taxon>Dorylaimia</taxon>
        <taxon>Mermithida</taxon>
        <taxon>Mermithoidea</taxon>
        <taxon>Mermithidae</taxon>
        <taxon>Romanomermis</taxon>
    </lineage>
</organism>
<reference evidence="2" key="1">
    <citation type="submission" date="2022-11" db="UniProtKB">
        <authorList>
            <consortium name="WormBaseParasite"/>
        </authorList>
    </citation>
    <scope>IDENTIFICATION</scope>
</reference>
<keyword evidence="1" id="KW-1185">Reference proteome</keyword>
<dbReference type="AlphaFoldDB" id="A0A915L8W9"/>
<proteinExistence type="predicted"/>